<keyword evidence="1" id="KW-1133">Transmembrane helix</keyword>
<evidence type="ECO:0000256" key="1">
    <source>
        <dbReference type="SAM" id="Phobius"/>
    </source>
</evidence>
<feature type="transmembrane region" description="Helical" evidence="1">
    <location>
        <begin position="44"/>
        <end position="66"/>
    </location>
</feature>
<dbReference type="PANTHER" id="PTHR12295">
    <property type="entry name" value="FURRY-RELATED"/>
    <property type="match status" value="1"/>
</dbReference>
<keyword evidence="1" id="KW-0472">Membrane</keyword>
<protein>
    <submittedName>
        <fullName evidence="2">(California timema) hypothetical protein</fullName>
    </submittedName>
</protein>
<keyword evidence="1" id="KW-0812">Transmembrane</keyword>
<accession>A0A7R9P660</accession>
<dbReference type="InterPro" id="IPR039867">
    <property type="entry name" value="Furry/Tao3/Mor2"/>
</dbReference>
<dbReference type="AlphaFoldDB" id="A0A7R9P660"/>
<organism evidence="2">
    <name type="scientific">Timema californicum</name>
    <name type="common">California timema</name>
    <name type="synonym">Walking stick</name>
    <dbReference type="NCBI Taxonomy" id="61474"/>
    <lineage>
        <taxon>Eukaryota</taxon>
        <taxon>Metazoa</taxon>
        <taxon>Ecdysozoa</taxon>
        <taxon>Arthropoda</taxon>
        <taxon>Hexapoda</taxon>
        <taxon>Insecta</taxon>
        <taxon>Pterygota</taxon>
        <taxon>Neoptera</taxon>
        <taxon>Polyneoptera</taxon>
        <taxon>Phasmatodea</taxon>
        <taxon>Timematodea</taxon>
        <taxon>Timematoidea</taxon>
        <taxon>Timematidae</taxon>
        <taxon>Timema</taxon>
    </lineage>
</organism>
<dbReference type="GO" id="GO:0030427">
    <property type="term" value="C:site of polarized growth"/>
    <property type="evidence" value="ECO:0007669"/>
    <property type="project" value="TreeGrafter"/>
</dbReference>
<dbReference type="GO" id="GO:0000902">
    <property type="term" value="P:cell morphogenesis"/>
    <property type="evidence" value="ECO:0007669"/>
    <property type="project" value="InterPro"/>
</dbReference>
<dbReference type="GO" id="GO:0005938">
    <property type="term" value="C:cell cortex"/>
    <property type="evidence" value="ECO:0007669"/>
    <property type="project" value="TreeGrafter"/>
</dbReference>
<gene>
    <name evidence="2" type="ORF">TCMB3V08_LOCUS4301</name>
</gene>
<proteinExistence type="predicted"/>
<reference evidence="2" key="1">
    <citation type="submission" date="2020-11" db="EMBL/GenBank/DDBJ databases">
        <authorList>
            <person name="Tran Van P."/>
        </authorList>
    </citation>
    <scope>NUCLEOTIDE SEQUENCE</scope>
</reference>
<sequence>MQIYQLARETVVLLLECNPDIGPLLDWVVDRCYTGTTEVADGCFLALATIFSASIVGDAIVVPYLTPDRLDSHIHRLVHDAVLPGLLEYVPLLV</sequence>
<name>A0A7R9P660_TIMCA</name>
<dbReference type="EMBL" id="OE180617">
    <property type="protein sequence ID" value="CAD7571631.1"/>
    <property type="molecule type" value="Genomic_DNA"/>
</dbReference>
<evidence type="ECO:0000313" key="2">
    <source>
        <dbReference type="EMBL" id="CAD7571631.1"/>
    </source>
</evidence>
<dbReference type="PANTHER" id="PTHR12295:SF30">
    <property type="entry name" value="PROTEIN FURRY"/>
    <property type="match status" value="1"/>
</dbReference>
<dbReference type="GO" id="GO:0031175">
    <property type="term" value="P:neuron projection development"/>
    <property type="evidence" value="ECO:0007669"/>
    <property type="project" value="TreeGrafter"/>
</dbReference>